<dbReference type="PANTHER" id="PTHR44591:SF3">
    <property type="entry name" value="RESPONSE REGULATORY DOMAIN-CONTAINING PROTEIN"/>
    <property type="match status" value="1"/>
</dbReference>
<proteinExistence type="predicted"/>
<accession>A0ABR9XL51</accession>
<dbReference type="Proteomes" id="UP000632774">
    <property type="component" value="Unassembled WGS sequence"/>
</dbReference>
<organism evidence="4 5">
    <name type="scientific">Mucilaginibacter boryungensis</name>
    <dbReference type="NCBI Taxonomy" id="768480"/>
    <lineage>
        <taxon>Bacteria</taxon>
        <taxon>Pseudomonadati</taxon>
        <taxon>Bacteroidota</taxon>
        <taxon>Sphingobacteriia</taxon>
        <taxon>Sphingobacteriales</taxon>
        <taxon>Sphingobacteriaceae</taxon>
        <taxon>Mucilaginibacter</taxon>
    </lineage>
</organism>
<feature type="domain" description="Response regulatory" evidence="3">
    <location>
        <begin position="3"/>
        <end position="116"/>
    </location>
</feature>
<dbReference type="InterPro" id="IPR001789">
    <property type="entry name" value="Sig_transdc_resp-reg_receiver"/>
</dbReference>
<evidence type="ECO:0000313" key="4">
    <source>
        <dbReference type="EMBL" id="MBE9667942.1"/>
    </source>
</evidence>
<keyword evidence="5" id="KW-1185">Reference proteome</keyword>
<feature type="modified residue" description="4-aspartylphosphate" evidence="2">
    <location>
        <position position="53"/>
    </location>
</feature>
<dbReference type="InterPro" id="IPR011006">
    <property type="entry name" value="CheY-like_superfamily"/>
</dbReference>
<dbReference type="PROSITE" id="PS50110">
    <property type="entry name" value="RESPONSE_REGULATORY"/>
    <property type="match status" value="1"/>
</dbReference>
<gene>
    <name evidence="4" type="ORF">IRJ18_16350</name>
</gene>
<dbReference type="InterPro" id="IPR050595">
    <property type="entry name" value="Bact_response_regulator"/>
</dbReference>
<sequence>METIMIQEANAATLDVVTTALQMEGYKVYSLTDKRENMLELIRRHRPKLVLLDCWLGHYSGRQISHWIKAHFPNLPVIAFSCDNEIDREYQRYGFDGYVKKPFDLQTLYDVIKKHVPRHQKHKRVPMFS</sequence>
<evidence type="ECO:0000313" key="5">
    <source>
        <dbReference type="Proteomes" id="UP000632774"/>
    </source>
</evidence>
<dbReference type="SUPFAM" id="SSF52172">
    <property type="entry name" value="CheY-like"/>
    <property type="match status" value="1"/>
</dbReference>
<dbReference type="EMBL" id="JADFFM010000002">
    <property type="protein sequence ID" value="MBE9667942.1"/>
    <property type="molecule type" value="Genomic_DNA"/>
</dbReference>
<dbReference type="CDD" id="cd00156">
    <property type="entry name" value="REC"/>
    <property type="match status" value="1"/>
</dbReference>
<reference evidence="4 5" key="1">
    <citation type="submission" date="2020-10" db="EMBL/GenBank/DDBJ databases">
        <title>Mucilaginibacter mali sp. nov., isolated from rhizosphere soil of apple orchard.</title>
        <authorList>
            <person name="Lee J.-S."/>
            <person name="Kim H.S."/>
            <person name="Kim J.-S."/>
        </authorList>
    </citation>
    <scope>NUCLEOTIDE SEQUENCE [LARGE SCALE GENOMIC DNA]</scope>
    <source>
        <strain evidence="4 5">KCTC 23157</strain>
    </source>
</reference>
<protein>
    <submittedName>
        <fullName evidence="4">Response regulator</fullName>
    </submittedName>
</protein>
<evidence type="ECO:0000256" key="1">
    <source>
        <dbReference type="ARBA" id="ARBA00022553"/>
    </source>
</evidence>
<name>A0ABR9XL51_9SPHI</name>
<dbReference type="PANTHER" id="PTHR44591">
    <property type="entry name" value="STRESS RESPONSE REGULATOR PROTEIN 1"/>
    <property type="match status" value="1"/>
</dbReference>
<dbReference type="SMART" id="SM00448">
    <property type="entry name" value="REC"/>
    <property type="match status" value="1"/>
</dbReference>
<evidence type="ECO:0000259" key="3">
    <source>
        <dbReference type="PROSITE" id="PS50110"/>
    </source>
</evidence>
<dbReference type="RefSeq" id="WP_194107377.1">
    <property type="nucleotide sequence ID" value="NZ_JADFFM010000002.1"/>
</dbReference>
<evidence type="ECO:0000256" key="2">
    <source>
        <dbReference type="PROSITE-ProRule" id="PRU00169"/>
    </source>
</evidence>
<dbReference type="Gene3D" id="3.40.50.2300">
    <property type="match status" value="1"/>
</dbReference>
<keyword evidence="1 2" id="KW-0597">Phosphoprotein</keyword>
<comment type="caution">
    <text evidence="4">The sequence shown here is derived from an EMBL/GenBank/DDBJ whole genome shotgun (WGS) entry which is preliminary data.</text>
</comment>
<dbReference type="Pfam" id="PF00072">
    <property type="entry name" value="Response_reg"/>
    <property type="match status" value="1"/>
</dbReference>